<dbReference type="AlphaFoldDB" id="E6PN23"/>
<dbReference type="InterPro" id="IPR001566">
    <property type="entry name" value="23S_rRNA_MeTrfase_RlmD"/>
</dbReference>
<dbReference type="SUPFAM" id="SSF50249">
    <property type="entry name" value="Nucleic acid-binding proteins"/>
    <property type="match status" value="1"/>
</dbReference>
<evidence type="ECO:0000256" key="5">
    <source>
        <dbReference type="ARBA" id="ARBA00022691"/>
    </source>
</evidence>
<dbReference type="NCBIfam" id="NF009639">
    <property type="entry name" value="PRK13168.1"/>
    <property type="match status" value="1"/>
</dbReference>
<dbReference type="PROSITE" id="PS01231">
    <property type="entry name" value="TRMA_2"/>
    <property type="match status" value="1"/>
</dbReference>
<accession>E6PN23</accession>
<dbReference type="GO" id="GO:0046872">
    <property type="term" value="F:metal ion binding"/>
    <property type="evidence" value="ECO:0007669"/>
    <property type="project" value="UniProtKB-KW"/>
</dbReference>
<keyword evidence="7" id="KW-0408">Iron</keyword>
<dbReference type="InterPro" id="IPR030391">
    <property type="entry name" value="MeTrfase_TrmA_CS"/>
</dbReference>
<dbReference type="Gene3D" id="3.40.50.150">
    <property type="entry name" value="Vaccinia Virus protein VP39"/>
    <property type="match status" value="1"/>
</dbReference>
<dbReference type="SUPFAM" id="SSF53335">
    <property type="entry name" value="S-adenosyl-L-methionine-dependent methyltransferases"/>
    <property type="match status" value="1"/>
</dbReference>
<dbReference type="Gene3D" id="2.40.50.140">
    <property type="entry name" value="Nucleic acid-binding proteins"/>
    <property type="match status" value="1"/>
</dbReference>
<dbReference type="PANTHER" id="PTHR11061:SF49">
    <property type="entry name" value="23S RRNA (URACIL(1939)-C(5))-METHYLTRANSFERASE RLMD"/>
    <property type="match status" value="1"/>
</dbReference>
<dbReference type="InterPro" id="IPR002792">
    <property type="entry name" value="TRAM_dom"/>
</dbReference>
<proteinExistence type="inferred from homology"/>
<keyword evidence="5" id="KW-0949">S-adenosyl-L-methionine</keyword>
<keyword evidence="4 9" id="KW-0808">Transferase</keyword>
<organism evidence="9">
    <name type="scientific">mine drainage metagenome</name>
    <dbReference type="NCBI Taxonomy" id="410659"/>
    <lineage>
        <taxon>unclassified sequences</taxon>
        <taxon>metagenomes</taxon>
        <taxon>ecological metagenomes</taxon>
    </lineage>
</organism>
<evidence type="ECO:0000313" key="9">
    <source>
        <dbReference type="EMBL" id="CBH96325.1"/>
    </source>
</evidence>
<evidence type="ECO:0000256" key="7">
    <source>
        <dbReference type="ARBA" id="ARBA00023004"/>
    </source>
</evidence>
<protein>
    <submittedName>
        <fullName evidence="9">Putative 23S rRNA (Uracil-5-)-methyltransferase rumA (23S rRNA(M-5-U1939)-methyltransferase)</fullName>
        <ecNumber evidence="9">2.1.1.-</ecNumber>
    </submittedName>
</protein>
<dbReference type="InterPro" id="IPR010280">
    <property type="entry name" value="U5_MeTrfase_fam"/>
</dbReference>
<dbReference type="Gene3D" id="2.40.50.1070">
    <property type="match status" value="1"/>
</dbReference>
<dbReference type="EMBL" id="CABM01000024">
    <property type="protein sequence ID" value="CBH96325.1"/>
    <property type="molecule type" value="Genomic_DNA"/>
</dbReference>
<gene>
    <name evidence="9" type="ORF">CARN2_2266</name>
</gene>
<evidence type="ECO:0000256" key="6">
    <source>
        <dbReference type="ARBA" id="ARBA00022723"/>
    </source>
</evidence>
<dbReference type="GO" id="GO:0070041">
    <property type="term" value="F:rRNA (uridine-C5-)-methyltransferase activity"/>
    <property type="evidence" value="ECO:0007669"/>
    <property type="project" value="TreeGrafter"/>
</dbReference>
<evidence type="ECO:0000256" key="4">
    <source>
        <dbReference type="ARBA" id="ARBA00022679"/>
    </source>
</evidence>
<sequence>MKPTTISDEWLTIEALDLEARGVAHRADGKVVFAAGALPGEVVRVRVTRSKAKWEQGEAVEWQRTAYTRVEPRCPHFGVCGGCSMQHIDPQAQIAFKQRTLEDDLWHLAQVRPQTVMRPLAGPNWGYRHRARLTVRLVHKKGGVLVGFHERGSSYVADMQTCAILPSHVSALLMPLRQLIAGLSCPDRLPQIELAEGDAQTVLVLRNLQELKPADRQALARFAAQHGVQWWLQPGGPHTAAPLDPQAPGLEYTLPEFGVRMPFKPTDFTQVNHRINQALVSRALRLLAPQSNERVADWFCGLGNFTLPLATRAASVLGVEGSEALVQRARDNAAFNGLAERTRFEARNLFEMDAQALLQLGPFDKWLIDPPREGALALCRALADVQVAGVQVAGVQVADAQAGGFRPPSRIVYISCNPATLARDAGLLVHQAGYSLHSAGVVNMFPHTSHVESIAVFERA</sequence>
<dbReference type="Pfam" id="PF05958">
    <property type="entry name" value="tRNA_U5-meth_tr"/>
    <property type="match status" value="1"/>
</dbReference>
<dbReference type="CDD" id="cd02440">
    <property type="entry name" value="AdoMet_MTases"/>
    <property type="match status" value="1"/>
</dbReference>
<keyword evidence="3 9" id="KW-0489">Methyltransferase</keyword>
<dbReference type="EC" id="2.1.1.-" evidence="9"/>
<dbReference type="HAMAP" id="MF_01010">
    <property type="entry name" value="23SrRNA_methyltr_RlmD"/>
    <property type="match status" value="1"/>
</dbReference>
<name>E6PN23_9ZZZZ</name>
<dbReference type="InterPro" id="IPR029063">
    <property type="entry name" value="SAM-dependent_MTases_sf"/>
</dbReference>
<dbReference type="PANTHER" id="PTHR11061">
    <property type="entry name" value="RNA M5U METHYLTRANSFERASE"/>
    <property type="match status" value="1"/>
</dbReference>
<dbReference type="Pfam" id="PF01938">
    <property type="entry name" value="TRAM"/>
    <property type="match status" value="1"/>
</dbReference>
<dbReference type="PROSITE" id="PS50926">
    <property type="entry name" value="TRAM"/>
    <property type="match status" value="1"/>
</dbReference>
<dbReference type="PROSITE" id="PS51687">
    <property type="entry name" value="SAM_MT_RNA_M5U"/>
    <property type="match status" value="1"/>
</dbReference>
<dbReference type="GO" id="GO:0003723">
    <property type="term" value="F:RNA binding"/>
    <property type="evidence" value="ECO:0007669"/>
    <property type="project" value="InterPro"/>
</dbReference>
<keyword evidence="6" id="KW-0479">Metal-binding</keyword>
<reference evidence="9" key="1">
    <citation type="submission" date="2009-10" db="EMBL/GenBank/DDBJ databases">
        <title>Diversity of trophic interactions inside an arsenic-rich microbial ecosystem.</title>
        <authorList>
            <person name="Bertin P.N."/>
            <person name="Heinrich-Salmeron A."/>
            <person name="Pelletier E."/>
            <person name="Goulhen-Chollet F."/>
            <person name="Arsene-Ploetze F."/>
            <person name="Gallien S."/>
            <person name="Calteau A."/>
            <person name="Vallenet D."/>
            <person name="Casiot C."/>
            <person name="Chane-Woon-Ming B."/>
            <person name="Giloteaux L."/>
            <person name="Barakat M."/>
            <person name="Bonnefoy V."/>
            <person name="Bruneel O."/>
            <person name="Chandler M."/>
            <person name="Cleiss J."/>
            <person name="Duran R."/>
            <person name="Elbaz-Poulichet F."/>
            <person name="Fonknechten N."/>
            <person name="Lauga B."/>
            <person name="Mornico D."/>
            <person name="Ortet P."/>
            <person name="Schaeffer C."/>
            <person name="Siguier P."/>
            <person name="Alexander Thil Smith A."/>
            <person name="Van Dorsselaer A."/>
            <person name="Weissenbach J."/>
            <person name="Medigue C."/>
            <person name="Le Paslier D."/>
        </authorList>
    </citation>
    <scope>NUCLEOTIDE SEQUENCE</scope>
</reference>
<comment type="caution">
    <text evidence="9">The sequence shown here is derived from an EMBL/GenBank/DDBJ whole genome shotgun (WGS) entry which is preliminary data.</text>
</comment>
<evidence type="ECO:0000256" key="1">
    <source>
        <dbReference type="ARBA" id="ARBA00022485"/>
    </source>
</evidence>
<evidence type="ECO:0000256" key="3">
    <source>
        <dbReference type="ARBA" id="ARBA00022603"/>
    </source>
</evidence>
<evidence type="ECO:0000256" key="2">
    <source>
        <dbReference type="ARBA" id="ARBA00022552"/>
    </source>
</evidence>
<evidence type="ECO:0000259" key="8">
    <source>
        <dbReference type="PROSITE" id="PS50926"/>
    </source>
</evidence>
<dbReference type="InterPro" id="IPR012340">
    <property type="entry name" value="NA-bd_OB-fold"/>
</dbReference>
<keyword evidence="2" id="KW-0698">rRNA processing</keyword>
<keyword evidence="1" id="KW-0411">Iron-sulfur</keyword>
<feature type="domain" description="TRAM" evidence="8">
    <location>
        <begin position="2"/>
        <end position="61"/>
    </location>
</feature>
<dbReference type="GO" id="GO:0051539">
    <property type="term" value="F:4 iron, 4 sulfur cluster binding"/>
    <property type="evidence" value="ECO:0007669"/>
    <property type="project" value="UniProtKB-KW"/>
</dbReference>
<keyword evidence="1" id="KW-0004">4Fe-4S</keyword>
<dbReference type="GO" id="GO:0070475">
    <property type="term" value="P:rRNA base methylation"/>
    <property type="evidence" value="ECO:0007669"/>
    <property type="project" value="TreeGrafter"/>
</dbReference>